<dbReference type="AlphaFoldDB" id="A0A9X0BTH6"/>
<evidence type="ECO:0000313" key="3">
    <source>
        <dbReference type="Proteomes" id="UP001147760"/>
    </source>
</evidence>
<dbReference type="OrthoDB" id="10281632at2759"/>
<proteinExistence type="predicted"/>
<feature type="region of interest" description="Disordered" evidence="1">
    <location>
        <begin position="30"/>
        <end position="68"/>
    </location>
</feature>
<gene>
    <name evidence="2" type="ORF">N7530_002752</name>
</gene>
<protein>
    <submittedName>
        <fullName evidence="2">Uncharacterized protein</fullName>
    </submittedName>
</protein>
<comment type="caution">
    <text evidence="2">The sequence shown here is derived from an EMBL/GenBank/DDBJ whole genome shotgun (WGS) entry which is preliminary data.</text>
</comment>
<keyword evidence="3" id="KW-1185">Reference proteome</keyword>
<evidence type="ECO:0000313" key="2">
    <source>
        <dbReference type="EMBL" id="KAJ5483506.1"/>
    </source>
</evidence>
<reference evidence="2" key="1">
    <citation type="submission" date="2022-12" db="EMBL/GenBank/DDBJ databases">
        <authorList>
            <person name="Petersen C."/>
        </authorList>
    </citation>
    <scope>NUCLEOTIDE SEQUENCE</scope>
    <source>
        <strain evidence="2">IBT 17660</strain>
    </source>
</reference>
<name>A0A9X0BTH6_9EURO</name>
<accession>A0A9X0BTH6</accession>
<dbReference type="EMBL" id="JAPWDO010000002">
    <property type="protein sequence ID" value="KAJ5483506.1"/>
    <property type="molecule type" value="Genomic_DNA"/>
</dbReference>
<dbReference type="Proteomes" id="UP001147760">
    <property type="component" value="Unassembled WGS sequence"/>
</dbReference>
<reference evidence="2" key="2">
    <citation type="journal article" date="2023" name="IMA Fungus">
        <title>Comparative genomic study of the Penicillium genus elucidates a diverse pangenome and 15 lateral gene transfer events.</title>
        <authorList>
            <person name="Petersen C."/>
            <person name="Sorensen T."/>
            <person name="Nielsen M.R."/>
            <person name="Sondergaard T.E."/>
            <person name="Sorensen J.L."/>
            <person name="Fitzpatrick D.A."/>
            <person name="Frisvad J.C."/>
            <person name="Nielsen K.L."/>
        </authorList>
    </citation>
    <scope>NUCLEOTIDE SEQUENCE</scope>
    <source>
        <strain evidence="2">IBT 17660</strain>
    </source>
</reference>
<evidence type="ECO:0000256" key="1">
    <source>
        <dbReference type="SAM" id="MobiDB-lite"/>
    </source>
</evidence>
<sequence>MVIQSYSGEIVGRVEKRGLAEVEYSTEYGCQPNSRARTGAIGATGSSPLGKRMVESGMHTGPRVLGNA</sequence>
<organism evidence="2 3">
    <name type="scientific">Penicillium desertorum</name>
    <dbReference type="NCBI Taxonomy" id="1303715"/>
    <lineage>
        <taxon>Eukaryota</taxon>
        <taxon>Fungi</taxon>
        <taxon>Dikarya</taxon>
        <taxon>Ascomycota</taxon>
        <taxon>Pezizomycotina</taxon>
        <taxon>Eurotiomycetes</taxon>
        <taxon>Eurotiomycetidae</taxon>
        <taxon>Eurotiales</taxon>
        <taxon>Aspergillaceae</taxon>
        <taxon>Penicillium</taxon>
    </lineage>
</organism>